<evidence type="ECO:0000313" key="3">
    <source>
        <dbReference type="Proteomes" id="UP001162640"/>
    </source>
</evidence>
<feature type="transmembrane region" description="Helical" evidence="1">
    <location>
        <begin position="77"/>
        <end position="98"/>
    </location>
</feature>
<reference evidence="3" key="1">
    <citation type="journal article" date="2023" name="Commun. Biol.">
        <title>Genome analysis of Parmales, the sister group of diatoms, reveals the evolutionary specialization of diatoms from phago-mixotrophs to photoautotrophs.</title>
        <authorList>
            <person name="Ban H."/>
            <person name="Sato S."/>
            <person name="Yoshikawa S."/>
            <person name="Yamada K."/>
            <person name="Nakamura Y."/>
            <person name="Ichinomiya M."/>
            <person name="Sato N."/>
            <person name="Blanc-Mathieu R."/>
            <person name="Endo H."/>
            <person name="Kuwata A."/>
            <person name="Ogata H."/>
        </authorList>
    </citation>
    <scope>NUCLEOTIDE SEQUENCE [LARGE SCALE GENOMIC DNA]</scope>
</reference>
<dbReference type="AlphaFoldDB" id="A0A9W6ZAS3"/>
<gene>
    <name evidence="2" type="ORF">TL16_g00854</name>
</gene>
<dbReference type="EMBL" id="BLQM01000017">
    <property type="protein sequence ID" value="GMH50744.1"/>
    <property type="molecule type" value="Genomic_DNA"/>
</dbReference>
<name>A0A9W6ZAS3_9STRA</name>
<proteinExistence type="predicted"/>
<keyword evidence="1" id="KW-1133">Transmembrane helix</keyword>
<keyword evidence="1" id="KW-0472">Membrane</keyword>
<evidence type="ECO:0000313" key="2">
    <source>
        <dbReference type="EMBL" id="GMH50744.1"/>
    </source>
</evidence>
<accession>A0A9W6ZAS3</accession>
<evidence type="ECO:0000256" key="1">
    <source>
        <dbReference type="SAM" id="Phobius"/>
    </source>
</evidence>
<dbReference type="Proteomes" id="UP001162640">
    <property type="component" value="Unassembled WGS sequence"/>
</dbReference>
<protein>
    <submittedName>
        <fullName evidence="2">Uncharacterized protein</fullName>
    </submittedName>
</protein>
<feature type="transmembrane region" description="Helical" evidence="1">
    <location>
        <begin position="104"/>
        <end position="132"/>
    </location>
</feature>
<sequence>MGEKIVPESSLDRRKSVAENAVADFERSIAEKLMKGEASQDIKDQTLRIGLATTEPFVINTHETVAFVVFGKGTSDFIFKVIFTSVPFAALFVALFWVGAITGFLVYAATCTRITGCSCFMLFPIATIIPFYCGITIDSLPIKIRVMVGRSSMVLCFCYWSLLNMEPTVFSMGGIEQSSLILAMNCKLNFCFFCLKVLNQVFRFPKRFALLTSKLKSIKAEANIVHEMNESVRRVTVSENKTEK</sequence>
<keyword evidence="1" id="KW-0812">Transmembrane</keyword>
<organism evidence="2 3">
    <name type="scientific">Triparma laevis f. inornata</name>
    <dbReference type="NCBI Taxonomy" id="1714386"/>
    <lineage>
        <taxon>Eukaryota</taxon>
        <taxon>Sar</taxon>
        <taxon>Stramenopiles</taxon>
        <taxon>Ochrophyta</taxon>
        <taxon>Bolidophyceae</taxon>
        <taxon>Parmales</taxon>
        <taxon>Triparmaceae</taxon>
        <taxon>Triparma</taxon>
    </lineage>
</organism>
<comment type="caution">
    <text evidence="2">The sequence shown here is derived from an EMBL/GenBank/DDBJ whole genome shotgun (WGS) entry which is preliminary data.</text>
</comment>